<reference evidence="8" key="1">
    <citation type="submission" date="2022-01" db="EMBL/GenBank/DDBJ databases">
        <authorList>
            <person name="King R."/>
        </authorList>
    </citation>
    <scope>NUCLEOTIDE SEQUENCE</scope>
</reference>
<evidence type="ECO:0000256" key="4">
    <source>
        <dbReference type="ARBA" id="ARBA00022946"/>
    </source>
</evidence>
<dbReference type="InterPro" id="IPR024084">
    <property type="entry name" value="IsoPropMal-DH-like_dom"/>
</dbReference>
<organism evidence="8 9">
    <name type="scientific">Ceutorhynchus assimilis</name>
    <name type="common">cabbage seed weevil</name>
    <dbReference type="NCBI Taxonomy" id="467358"/>
    <lineage>
        <taxon>Eukaryota</taxon>
        <taxon>Metazoa</taxon>
        <taxon>Ecdysozoa</taxon>
        <taxon>Arthropoda</taxon>
        <taxon>Hexapoda</taxon>
        <taxon>Insecta</taxon>
        <taxon>Pterygota</taxon>
        <taxon>Neoptera</taxon>
        <taxon>Endopterygota</taxon>
        <taxon>Coleoptera</taxon>
        <taxon>Polyphaga</taxon>
        <taxon>Cucujiformia</taxon>
        <taxon>Curculionidae</taxon>
        <taxon>Ceutorhynchinae</taxon>
        <taxon>Ceutorhynchus</taxon>
    </lineage>
</organism>
<dbReference type="Gene3D" id="3.40.718.10">
    <property type="entry name" value="Isopropylmalate Dehydrogenase"/>
    <property type="match status" value="1"/>
</dbReference>
<evidence type="ECO:0000256" key="5">
    <source>
        <dbReference type="ARBA" id="ARBA00023128"/>
    </source>
</evidence>
<dbReference type="OrthoDB" id="10261637at2759"/>
<accession>A0A9N9MVS3</accession>
<dbReference type="AlphaFoldDB" id="A0A9N9MVS3"/>
<sequence>MSGIITKIFSKIHLQNIQIANTSKIHNKVTATLIPGDGVSPELIHSVQEVFKAAQVPVEWETHLFSEVNHSESLEEVVKSIVKNRVALKGSLIIPDHSDKGDLETFNAKLRKRLDLYANVVHAKSLGGVKSRHKNIDLVIIREQTEGEYSAIEHEAVKGVVECLKIVTAKKSRRIAHFAFDYASRNHRKTVTCIHKANIMKLGDGLFLRSCEAIASLYPDIKFESMIVDSCTMLMVSKPQLFDVLVTPNLYGNIIDNLATGLVGGAGIVSGSTYSSDCVVFEPGAKHAFERAAGKNIANPTAMLLCASKLLRHVNLPEYGEMVRKAVERTIKDGKVLTRDMGGQSGTKEFTKAVIDNLT</sequence>
<comment type="subcellular location">
    <subcellularLocation>
        <location evidence="1 6">Mitochondrion</location>
    </subcellularLocation>
</comment>
<dbReference type="GO" id="GO:0005739">
    <property type="term" value="C:mitochondrion"/>
    <property type="evidence" value="ECO:0007669"/>
    <property type="project" value="UniProtKB-SubCell"/>
</dbReference>
<dbReference type="GO" id="GO:0006102">
    <property type="term" value="P:isocitrate metabolic process"/>
    <property type="evidence" value="ECO:0007669"/>
    <property type="project" value="TreeGrafter"/>
</dbReference>
<dbReference type="NCBIfam" id="TIGR00175">
    <property type="entry name" value="mito_nad_idh"/>
    <property type="match status" value="1"/>
</dbReference>
<name>A0A9N9MVS3_9CUCU</name>
<feature type="domain" description="Isopropylmalate dehydrogenase-like" evidence="7">
    <location>
        <begin position="28"/>
        <end position="354"/>
    </location>
</feature>
<dbReference type="PANTHER" id="PTHR11835:SF42">
    <property type="entry name" value="ISOCITRATE DEHYDROGENASE [NAD] SUBUNIT BETA, MITOCHONDRIAL"/>
    <property type="match status" value="1"/>
</dbReference>
<evidence type="ECO:0000313" key="8">
    <source>
        <dbReference type="EMBL" id="CAG9768175.1"/>
    </source>
</evidence>
<dbReference type="InterPro" id="IPR004434">
    <property type="entry name" value="Isocitrate_DH_NAD"/>
</dbReference>
<proteinExistence type="inferred from homology"/>
<keyword evidence="5 6" id="KW-0496">Mitochondrion</keyword>
<evidence type="ECO:0000256" key="3">
    <source>
        <dbReference type="ARBA" id="ARBA00022532"/>
    </source>
</evidence>
<comment type="similarity">
    <text evidence="2 6">Belongs to the isocitrate and isopropylmalate dehydrogenases family.</text>
</comment>
<dbReference type="GO" id="GO:0000287">
    <property type="term" value="F:magnesium ion binding"/>
    <property type="evidence" value="ECO:0007669"/>
    <property type="project" value="UniProtKB-UniRule"/>
</dbReference>
<gene>
    <name evidence="8" type="ORF">CEUTPL_LOCUS8722</name>
</gene>
<evidence type="ECO:0000256" key="6">
    <source>
        <dbReference type="RuleBase" id="RU361266"/>
    </source>
</evidence>
<keyword evidence="4 6" id="KW-0809">Transit peptide</keyword>
<dbReference type="PROSITE" id="PS00470">
    <property type="entry name" value="IDH_IMDH"/>
    <property type="match status" value="1"/>
</dbReference>
<evidence type="ECO:0000313" key="9">
    <source>
        <dbReference type="Proteomes" id="UP001152799"/>
    </source>
</evidence>
<dbReference type="InterPro" id="IPR019818">
    <property type="entry name" value="IsoCit/isopropylmalate_DH_CS"/>
</dbReference>
<dbReference type="Proteomes" id="UP001152799">
    <property type="component" value="Chromosome 4"/>
</dbReference>
<keyword evidence="9" id="KW-1185">Reference proteome</keyword>
<dbReference type="EMBL" id="OU892280">
    <property type="protein sequence ID" value="CAG9768175.1"/>
    <property type="molecule type" value="Genomic_DNA"/>
</dbReference>
<keyword evidence="3 6" id="KW-0816">Tricarboxylic acid cycle</keyword>
<dbReference type="GO" id="GO:0006099">
    <property type="term" value="P:tricarboxylic acid cycle"/>
    <property type="evidence" value="ECO:0007669"/>
    <property type="project" value="UniProtKB-UniRule"/>
</dbReference>
<evidence type="ECO:0000256" key="2">
    <source>
        <dbReference type="ARBA" id="ARBA00007769"/>
    </source>
</evidence>
<dbReference type="PANTHER" id="PTHR11835">
    <property type="entry name" value="DECARBOXYLATING DEHYDROGENASES-ISOCITRATE, ISOPROPYLMALATE, TARTRATE"/>
    <property type="match status" value="1"/>
</dbReference>
<dbReference type="SMART" id="SM01329">
    <property type="entry name" value="Iso_dh"/>
    <property type="match status" value="1"/>
</dbReference>
<dbReference type="Pfam" id="PF00180">
    <property type="entry name" value="Iso_dh"/>
    <property type="match status" value="1"/>
</dbReference>
<dbReference type="GO" id="GO:0016616">
    <property type="term" value="F:oxidoreductase activity, acting on the CH-OH group of donors, NAD or NADP as acceptor"/>
    <property type="evidence" value="ECO:0007669"/>
    <property type="project" value="InterPro"/>
</dbReference>
<protein>
    <recommendedName>
        <fullName evidence="6">Isocitrate dehydrogenase [NAD] subunit, mitochondrial</fullName>
    </recommendedName>
</protein>
<dbReference type="FunFam" id="3.40.718.10:FF:000001">
    <property type="entry name" value="Isocitrate dehydrogenase [NAD] subunit, mitochondrial"/>
    <property type="match status" value="1"/>
</dbReference>
<dbReference type="SUPFAM" id="SSF53659">
    <property type="entry name" value="Isocitrate/Isopropylmalate dehydrogenase-like"/>
    <property type="match status" value="1"/>
</dbReference>
<evidence type="ECO:0000256" key="1">
    <source>
        <dbReference type="ARBA" id="ARBA00004173"/>
    </source>
</evidence>
<dbReference type="GO" id="GO:0051287">
    <property type="term" value="F:NAD binding"/>
    <property type="evidence" value="ECO:0007669"/>
    <property type="project" value="UniProtKB-UniRule"/>
</dbReference>
<evidence type="ECO:0000259" key="7">
    <source>
        <dbReference type="SMART" id="SM01329"/>
    </source>
</evidence>